<dbReference type="Proteomes" id="UP000004184">
    <property type="component" value="Unassembled WGS sequence"/>
</dbReference>
<feature type="region of interest" description="Disordered" evidence="1">
    <location>
        <begin position="1"/>
        <end position="22"/>
    </location>
</feature>
<organism evidence="2 3">
    <name type="scientific">Streptomyces viridochromogenes (strain DSM 40736 / JCM 4977 / BCRC 1201 / Tue 494)</name>
    <dbReference type="NCBI Taxonomy" id="591159"/>
    <lineage>
        <taxon>Bacteria</taxon>
        <taxon>Bacillati</taxon>
        <taxon>Actinomycetota</taxon>
        <taxon>Actinomycetes</taxon>
        <taxon>Kitasatosporales</taxon>
        <taxon>Streptomycetaceae</taxon>
        <taxon>Streptomyces</taxon>
    </lineage>
</organism>
<evidence type="ECO:0000313" key="3">
    <source>
        <dbReference type="Proteomes" id="UP000004184"/>
    </source>
</evidence>
<dbReference type="EMBL" id="GG657757">
    <property type="protein sequence ID" value="EFL30388.1"/>
    <property type="molecule type" value="Genomic_DNA"/>
</dbReference>
<evidence type="ECO:0000256" key="1">
    <source>
        <dbReference type="SAM" id="MobiDB-lite"/>
    </source>
</evidence>
<gene>
    <name evidence="2" type="ORF">SSQG_00906</name>
</gene>
<dbReference type="AlphaFoldDB" id="D9XDK9"/>
<sequence>MADDGQDGRKRKEGEKPTRRRQVLSVGLPLHAGEVCGESFGRCPGQRQEVSNNVRQVERPGGKIPCRVGE</sequence>
<evidence type="ECO:0000313" key="2">
    <source>
        <dbReference type="EMBL" id="EFL30388.1"/>
    </source>
</evidence>
<accession>D9XDK9</accession>
<dbReference type="HOGENOM" id="CLU_2756295_0_0_11"/>
<protein>
    <submittedName>
        <fullName evidence="2">Predicted protein</fullName>
    </submittedName>
</protein>
<name>D9XDK9_STRVT</name>
<keyword evidence="3" id="KW-1185">Reference proteome</keyword>
<reference evidence="3" key="1">
    <citation type="submission" date="2009-02" db="EMBL/GenBank/DDBJ databases">
        <title>Annotation of Streptomyces viridochromogenes strain DSM 40736.</title>
        <authorList>
            <consortium name="The Broad Institute Genome Sequencing Platform"/>
            <consortium name="Broad Institute Microbial Sequencing Center"/>
            <person name="Fischbach M."/>
            <person name="Godfrey P."/>
            <person name="Ward D."/>
            <person name="Young S."/>
            <person name="Zeng Q."/>
            <person name="Koehrsen M."/>
            <person name="Alvarado L."/>
            <person name="Berlin A.M."/>
            <person name="Bochicchio J."/>
            <person name="Borenstein D."/>
            <person name="Chapman S.B."/>
            <person name="Chen Z."/>
            <person name="Engels R."/>
            <person name="Freedman E."/>
            <person name="Gellesch M."/>
            <person name="Goldberg J."/>
            <person name="Griggs A."/>
            <person name="Gujja S."/>
            <person name="Heilman E.R."/>
            <person name="Heiman D.I."/>
            <person name="Hepburn T.A."/>
            <person name="Howarth C."/>
            <person name="Jen D."/>
            <person name="Larson L."/>
            <person name="Lewis B."/>
            <person name="Mehta T."/>
            <person name="Park D."/>
            <person name="Pearson M."/>
            <person name="Richards J."/>
            <person name="Roberts A."/>
            <person name="Saif S."/>
            <person name="Shea T.D."/>
            <person name="Shenoy N."/>
            <person name="Sisk P."/>
            <person name="Stolte C."/>
            <person name="Sykes S.N."/>
            <person name="Thomson T."/>
            <person name="Walk T."/>
            <person name="White J."/>
            <person name="Yandava C."/>
            <person name="Straight P."/>
            <person name="Clardy J."/>
            <person name="Hung D."/>
            <person name="Kolter R."/>
            <person name="Mekalanos J."/>
            <person name="Walker S."/>
            <person name="Walsh C.T."/>
            <person name="Wieland-Brown L.C."/>
            <person name="Haas B."/>
            <person name="Nusbaum C."/>
            <person name="Birren B."/>
        </authorList>
    </citation>
    <scope>NUCLEOTIDE SEQUENCE [LARGE SCALE GENOMIC DNA]</scope>
    <source>
        <strain evidence="3">DSM 40736 / JCM 4977 / BCRC 1201 / Tue 494</strain>
    </source>
</reference>
<proteinExistence type="predicted"/>
<feature type="compositionally biased region" description="Basic and acidic residues" evidence="1">
    <location>
        <begin position="1"/>
        <end position="17"/>
    </location>
</feature>